<accession>C8PP54</accession>
<name>C8PP54_9SPIR</name>
<dbReference type="eggNOG" id="COG1373">
    <property type="taxonomic scope" value="Bacteria"/>
</dbReference>
<organism evidence="1 2">
    <name type="scientific">Treponema vincentii ATCC 35580</name>
    <dbReference type="NCBI Taxonomy" id="596324"/>
    <lineage>
        <taxon>Bacteria</taxon>
        <taxon>Pseudomonadati</taxon>
        <taxon>Spirochaetota</taxon>
        <taxon>Spirochaetia</taxon>
        <taxon>Spirochaetales</taxon>
        <taxon>Treponemataceae</taxon>
        <taxon>Treponema</taxon>
    </lineage>
</organism>
<dbReference type="Proteomes" id="UP000004509">
    <property type="component" value="Unassembled WGS sequence"/>
</dbReference>
<comment type="caution">
    <text evidence="1">The sequence shown here is derived from an EMBL/GenBank/DDBJ whole genome shotgun (WGS) entry which is preliminary data.</text>
</comment>
<evidence type="ECO:0000313" key="2">
    <source>
        <dbReference type="Proteomes" id="UP000004509"/>
    </source>
</evidence>
<sequence>MSDDKSLQRLYVYLASNAASLISPSKLKTVAGVKSHTTILDYFSYLENAYLLSLVPKFAWSQKSSEPCPKKSLFYRYRTDTDGRR</sequence>
<reference evidence="1 2" key="1">
    <citation type="submission" date="2009-07" db="EMBL/GenBank/DDBJ databases">
        <authorList>
            <person name="Madupu R."/>
            <person name="Sebastian Y."/>
            <person name="Durkin A.S."/>
            <person name="Torralba M."/>
            <person name="Methe B."/>
            <person name="Sutton G.G."/>
            <person name="Strausberg R.L."/>
            <person name="Nelson K.E."/>
        </authorList>
    </citation>
    <scope>NUCLEOTIDE SEQUENCE [LARGE SCALE GENOMIC DNA]</scope>
    <source>
        <strain evidence="1 2">ATCC 35580</strain>
    </source>
</reference>
<evidence type="ECO:0008006" key="3">
    <source>
        <dbReference type="Google" id="ProtNLM"/>
    </source>
</evidence>
<protein>
    <recommendedName>
        <fullName evidence="3">DUF4143 domain-containing protein</fullName>
    </recommendedName>
</protein>
<proteinExistence type="predicted"/>
<dbReference type="EMBL" id="ACYH01000026">
    <property type="protein sequence ID" value="EEV20816.1"/>
    <property type="molecule type" value="Genomic_DNA"/>
</dbReference>
<dbReference type="AlphaFoldDB" id="C8PP54"/>
<gene>
    <name evidence="1" type="ORF">TREVI0001_1117</name>
</gene>
<evidence type="ECO:0000313" key="1">
    <source>
        <dbReference type="EMBL" id="EEV20816.1"/>
    </source>
</evidence>